<feature type="region of interest" description="Disordered" evidence="5">
    <location>
        <begin position="253"/>
        <end position="289"/>
    </location>
</feature>
<accession>S2JMJ9</accession>
<feature type="region of interest" description="Disordered" evidence="5">
    <location>
        <begin position="486"/>
        <end position="509"/>
    </location>
</feature>
<evidence type="ECO:0000259" key="6">
    <source>
        <dbReference type="Pfam" id="PF11935"/>
    </source>
</evidence>
<dbReference type="InterPro" id="IPR032460">
    <property type="entry name" value="Symplekin/Pta1_N"/>
</dbReference>
<name>S2JMJ9_MUCC1</name>
<feature type="compositionally biased region" description="Basic and acidic residues" evidence="5">
    <location>
        <begin position="270"/>
        <end position="280"/>
    </location>
</feature>
<dbReference type="SUPFAM" id="SSF48371">
    <property type="entry name" value="ARM repeat"/>
    <property type="match status" value="1"/>
</dbReference>
<feature type="compositionally biased region" description="Acidic residues" evidence="5">
    <location>
        <begin position="543"/>
        <end position="554"/>
    </location>
</feature>
<keyword evidence="2" id="KW-0507">mRNA processing</keyword>
<feature type="domain" description="Symplekin/Pta1 N-terminal" evidence="6">
    <location>
        <begin position="59"/>
        <end position="249"/>
    </location>
</feature>
<dbReference type="PANTHER" id="PTHR15245:SF20">
    <property type="entry name" value="SYMPLEKIN"/>
    <property type="match status" value="1"/>
</dbReference>
<dbReference type="GO" id="GO:0005847">
    <property type="term" value="C:mRNA cleavage and polyadenylation specificity factor complex"/>
    <property type="evidence" value="ECO:0007669"/>
    <property type="project" value="TreeGrafter"/>
</dbReference>
<reference evidence="8" key="1">
    <citation type="submission" date="2013-05" db="EMBL/GenBank/DDBJ databases">
        <title>The Genome sequence of Mucor circinelloides f. circinelloides 1006PhL.</title>
        <authorList>
            <consortium name="The Broad Institute Genomics Platform"/>
            <person name="Cuomo C."/>
            <person name="Earl A."/>
            <person name="Findley K."/>
            <person name="Lee S.C."/>
            <person name="Walker B."/>
            <person name="Young S."/>
            <person name="Zeng Q."/>
            <person name="Gargeya S."/>
            <person name="Fitzgerald M."/>
            <person name="Haas B."/>
            <person name="Abouelleil A."/>
            <person name="Allen A.W."/>
            <person name="Alvarado L."/>
            <person name="Arachchi H.M."/>
            <person name="Berlin A.M."/>
            <person name="Chapman S.B."/>
            <person name="Gainer-Dewar J."/>
            <person name="Goldberg J."/>
            <person name="Griggs A."/>
            <person name="Gujja S."/>
            <person name="Hansen M."/>
            <person name="Howarth C."/>
            <person name="Imamovic A."/>
            <person name="Ireland A."/>
            <person name="Larimer J."/>
            <person name="McCowan C."/>
            <person name="Murphy C."/>
            <person name="Pearson M."/>
            <person name="Poon T.W."/>
            <person name="Priest M."/>
            <person name="Roberts A."/>
            <person name="Saif S."/>
            <person name="Shea T."/>
            <person name="Sisk P."/>
            <person name="Sykes S."/>
            <person name="Wortman J."/>
            <person name="Nusbaum C."/>
            <person name="Birren B."/>
        </authorList>
    </citation>
    <scope>NUCLEOTIDE SEQUENCE [LARGE SCALE GENOMIC DNA]</scope>
    <source>
        <strain evidence="8">1006PhL</strain>
    </source>
</reference>
<evidence type="ECO:0000256" key="4">
    <source>
        <dbReference type="SAM" id="Coils"/>
    </source>
</evidence>
<keyword evidence="8" id="KW-1185">Reference proteome</keyword>
<dbReference type="eggNOG" id="KOG1895">
    <property type="taxonomic scope" value="Eukaryota"/>
</dbReference>
<sequence length="902" mass="101484">MEREQQLTQLREFDEEVQSHPENAQSYATKGFLESITQLVEYGLEQQDDGTDQYKEELKTLKDSIKAFSTILPTLYRTVCQNEAETRLWELTRSLMTLVETKLVQHGNTGVCITAIKCLQVIVLLLSKSSHLRADHRLLNVQELEKEATDVFNTIIGFLKSDTESVLTATISCLTVIVKKRPQHVKPVVSAFTAWKKSRSKDDSPVMMRNVEKALKLAFISMIKTEALSSQRTELISAFGSIGGNVAIFQRHQRAEESRRQKRAAQQQQHDAEREKRARTSTEYALPPPSPNMLVNYDITQIPLQGIVNLCMQVLQAVPIEVMSERVALLPAEGVRLAVTRPGFVRSTTPPYPPPPNQPQYNTNPRFKTEEQKIKEEQEARQVKLENKLDSDDEMDEAVPAPRPIAQEPQHVQEDKPKVQVLASVEERASQALRMQPYELAKENHLSDSDKKAMLKMSIQRIFQAEKIFQSSAVLNDTTRKAITNGTDSAAASTPSTSTTATSTSTASSSSHSQNIWLLLVAKLITRGTNMHYMPSEFKQEQDTDMAEAEEDDDDKKMVITEDTEVDLKELLLDFIIEEFASRHDLALEWLHEEYLLDKRNQRLDAGYIPNYFYWFHKLLEKAIPTLDAKDRVLTKVLLEAPELDEKTIDLIKQNLDSVPERFVPCVSTLRSLITNRPTVRFMALQVLLDLCTHDNDKMRRTSIVAVKKWNANQADVNTRVETFSIEALHVLTREKSPATAPVAAATTSTEQASEDTAWTEKDVVRHAELYFVLCTKRPSLLKELFSVYIQASELVQSYIRSQMVNMVRAIGMRSQDLLQLVREFPPGGETLVIGILSILCESKPPTREIIAAVQHISPLAQERSIDLNKLAPILAGQSLSSAAAAAAAAAAHDESITVSTE</sequence>
<feature type="coiled-coil region" evidence="4">
    <location>
        <begin position="368"/>
        <end position="395"/>
    </location>
</feature>
<comment type="subcellular location">
    <subcellularLocation>
        <location evidence="1">Nucleus</location>
    </subcellularLocation>
</comment>
<evidence type="ECO:0000313" key="7">
    <source>
        <dbReference type="EMBL" id="EPB89737.1"/>
    </source>
</evidence>
<dbReference type="InterPro" id="IPR011989">
    <property type="entry name" value="ARM-like"/>
</dbReference>
<dbReference type="STRING" id="1220926.S2JMJ9"/>
<dbReference type="InterPro" id="IPR021850">
    <property type="entry name" value="Symplekin/Pta1"/>
</dbReference>
<proteinExistence type="predicted"/>
<dbReference type="InParanoid" id="S2JMJ9"/>
<organism evidence="7 8">
    <name type="scientific">Mucor circinelloides f. circinelloides (strain 1006PhL)</name>
    <name type="common">Mucormycosis agent</name>
    <name type="synonym">Calyptromyces circinelloides</name>
    <dbReference type="NCBI Taxonomy" id="1220926"/>
    <lineage>
        <taxon>Eukaryota</taxon>
        <taxon>Fungi</taxon>
        <taxon>Fungi incertae sedis</taxon>
        <taxon>Mucoromycota</taxon>
        <taxon>Mucoromycotina</taxon>
        <taxon>Mucoromycetes</taxon>
        <taxon>Mucorales</taxon>
        <taxon>Mucorineae</taxon>
        <taxon>Mucoraceae</taxon>
        <taxon>Mucor</taxon>
    </lineage>
</organism>
<dbReference type="GO" id="GO:0006397">
    <property type="term" value="P:mRNA processing"/>
    <property type="evidence" value="ECO:0007669"/>
    <property type="project" value="UniProtKB-KW"/>
</dbReference>
<dbReference type="OMA" id="AREMCLN"/>
<protein>
    <recommendedName>
        <fullName evidence="6">Symplekin/Pta1 N-terminal domain-containing protein</fullName>
    </recommendedName>
</protein>
<feature type="region of interest" description="Disordered" evidence="5">
    <location>
        <begin position="535"/>
        <end position="554"/>
    </location>
</feature>
<dbReference type="Proteomes" id="UP000014254">
    <property type="component" value="Unassembled WGS sequence"/>
</dbReference>
<dbReference type="InterPro" id="IPR016024">
    <property type="entry name" value="ARM-type_fold"/>
</dbReference>
<dbReference type="PANTHER" id="PTHR15245">
    <property type="entry name" value="SYMPLEKIN-RELATED"/>
    <property type="match status" value="1"/>
</dbReference>
<evidence type="ECO:0000256" key="3">
    <source>
        <dbReference type="ARBA" id="ARBA00023242"/>
    </source>
</evidence>
<evidence type="ECO:0000256" key="2">
    <source>
        <dbReference type="ARBA" id="ARBA00022664"/>
    </source>
</evidence>
<evidence type="ECO:0000256" key="1">
    <source>
        <dbReference type="ARBA" id="ARBA00004123"/>
    </source>
</evidence>
<evidence type="ECO:0000256" key="5">
    <source>
        <dbReference type="SAM" id="MobiDB-lite"/>
    </source>
</evidence>
<dbReference type="EMBL" id="KE123930">
    <property type="protein sequence ID" value="EPB89737.1"/>
    <property type="molecule type" value="Genomic_DNA"/>
</dbReference>
<gene>
    <name evidence="7" type="ORF">HMPREF1544_03400</name>
</gene>
<dbReference type="Pfam" id="PF11935">
    <property type="entry name" value="SYMPK_PTA1_N"/>
    <property type="match status" value="1"/>
</dbReference>
<dbReference type="OrthoDB" id="331600at2759"/>
<evidence type="ECO:0000313" key="8">
    <source>
        <dbReference type="Proteomes" id="UP000014254"/>
    </source>
</evidence>
<dbReference type="Gene3D" id="1.25.10.10">
    <property type="entry name" value="Leucine-rich Repeat Variant"/>
    <property type="match status" value="1"/>
</dbReference>
<keyword evidence="4" id="KW-0175">Coiled coil</keyword>
<feature type="compositionally biased region" description="Low complexity" evidence="5">
    <location>
        <begin position="489"/>
        <end position="509"/>
    </location>
</feature>
<dbReference type="AlphaFoldDB" id="S2JMJ9"/>
<feature type="region of interest" description="Disordered" evidence="5">
    <location>
        <begin position="1"/>
        <end position="24"/>
    </location>
</feature>
<dbReference type="FunCoup" id="S2JMJ9">
    <property type="interactions" value="472"/>
</dbReference>
<keyword evidence="3" id="KW-0539">Nucleus</keyword>
<dbReference type="VEuPathDB" id="FungiDB:HMPREF1544_03400"/>